<dbReference type="EMBL" id="KV002013">
    <property type="protein sequence ID" value="KZV38233.1"/>
    <property type="molecule type" value="Genomic_DNA"/>
</dbReference>
<evidence type="ECO:0000313" key="1">
    <source>
        <dbReference type="EMBL" id="KZV38233.1"/>
    </source>
</evidence>
<proteinExistence type="predicted"/>
<organism evidence="1 2">
    <name type="scientific">Dorcoceras hygrometricum</name>
    <dbReference type="NCBI Taxonomy" id="472368"/>
    <lineage>
        <taxon>Eukaryota</taxon>
        <taxon>Viridiplantae</taxon>
        <taxon>Streptophyta</taxon>
        <taxon>Embryophyta</taxon>
        <taxon>Tracheophyta</taxon>
        <taxon>Spermatophyta</taxon>
        <taxon>Magnoliopsida</taxon>
        <taxon>eudicotyledons</taxon>
        <taxon>Gunneridae</taxon>
        <taxon>Pentapetalae</taxon>
        <taxon>asterids</taxon>
        <taxon>lamiids</taxon>
        <taxon>Lamiales</taxon>
        <taxon>Gesneriaceae</taxon>
        <taxon>Didymocarpoideae</taxon>
        <taxon>Trichosporeae</taxon>
        <taxon>Loxocarpinae</taxon>
        <taxon>Dorcoceras</taxon>
    </lineage>
</organism>
<sequence length="72" mass="7770">MAERRCLEAPLGRALLVDDARRSRDVVPVPPRFFIRGGAAADRPPLRRCSGDIVTAGLNSFRVLFGPVPGSP</sequence>
<evidence type="ECO:0000313" key="2">
    <source>
        <dbReference type="Proteomes" id="UP000250235"/>
    </source>
</evidence>
<dbReference type="AlphaFoldDB" id="A0A2Z7BUI0"/>
<protein>
    <submittedName>
        <fullName evidence="1">Uncharacterized protein</fullName>
    </submittedName>
</protein>
<gene>
    <name evidence="1" type="ORF">F511_36623</name>
</gene>
<name>A0A2Z7BUI0_9LAMI</name>
<accession>A0A2Z7BUI0</accession>
<reference evidence="1 2" key="1">
    <citation type="journal article" date="2015" name="Proc. Natl. Acad. Sci. U.S.A.">
        <title>The resurrection genome of Boea hygrometrica: A blueprint for survival of dehydration.</title>
        <authorList>
            <person name="Xiao L."/>
            <person name="Yang G."/>
            <person name="Zhang L."/>
            <person name="Yang X."/>
            <person name="Zhao S."/>
            <person name="Ji Z."/>
            <person name="Zhou Q."/>
            <person name="Hu M."/>
            <person name="Wang Y."/>
            <person name="Chen M."/>
            <person name="Xu Y."/>
            <person name="Jin H."/>
            <person name="Xiao X."/>
            <person name="Hu G."/>
            <person name="Bao F."/>
            <person name="Hu Y."/>
            <person name="Wan P."/>
            <person name="Li L."/>
            <person name="Deng X."/>
            <person name="Kuang T."/>
            <person name="Xiang C."/>
            <person name="Zhu J.K."/>
            <person name="Oliver M.J."/>
            <person name="He Y."/>
        </authorList>
    </citation>
    <scope>NUCLEOTIDE SEQUENCE [LARGE SCALE GENOMIC DNA]</scope>
    <source>
        <strain evidence="2">cv. XS01</strain>
    </source>
</reference>
<dbReference type="Proteomes" id="UP000250235">
    <property type="component" value="Unassembled WGS sequence"/>
</dbReference>
<keyword evidence="2" id="KW-1185">Reference proteome</keyword>